<dbReference type="InterPro" id="IPR015943">
    <property type="entry name" value="WD40/YVTN_repeat-like_dom_sf"/>
</dbReference>
<name>A0A1H0WEY8_9PSEU</name>
<keyword evidence="1 3" id="KW-0853">WD repeat</keyword>
<dbReference type="Pfam" id="PF00400">
    <property type="entry name" value="WD40"/>
    <property type="match status" value="6"/>
</dbReference>
<organism evidence="5 6">
    <name type="scientific">Actinokineospora alba</name>
    <dbReference type="NCBI Taxonomy" id="504798"/>
    <lineage>
        <taxon>Bacteria</taxon>
        <taxon>Bacillati</taxon>
        <taxon>Actinomycetota</taxon>
        <taxon>Actinomycetes</taxon>
        <taxon>Pseudonocardiales</taxon>
        <taxon>Pseudonocardiaceae</taxon>
        <taxon>Actinokineospora</taxon>
    </lineage>
</organism>
<dbReference type="PRINTS" id="PR00320">
    <property type="entry name" value="GPROTEINBRPT"/>
</dbReference>
<evidence type="ECO:0000256" key="1">
    <source>
        <dbReference type="ARBA" id="ARBA00022574"/>
    </source>
</evidence>
<reference evidence="6" key="1">
    <citation type="submission" date="2016-10" db="EMBL/GenBank/DDBJ databases">
        <authorList>
            <person name="Varghese N."/>
            <person name="Submissions S."/>
        </authorList>
    </citation>
    <scope>NUCLEOTIDE SEQUENCE [LARGE SCALE GENOMIC DNA]</scope>
    <source>
        <strain evidence="6">IBRC-M 10655</strain>
    </source>
</reference>
<dbReference type="PROSITE" id="PS50082">
    <property type="entry name" value="WD_REPEATS_2"/>
    <property type="match status" value="5"/>
</dbReference>
<feature type="repeat" description="WD" evidence="3">
    <location>
        <begin position="560"/>
        <end position="600"/>
    </location>
</feature>
<dbReference type="SMART" id="SM00320">
    <property type="entry name" value="WD40"/>
    <property type="match status" value="9"/>
</dbReference>
<keyword evidence="2" id="KW-0677">Repeat</keyword>
<dbReference type="Pfam" id="PF00931">
    <property type="entry name" value="NB-ARC"/>
    <property type="match status" value="1"/>
</dbReference>
<dbReference type="CDD" id="cd00200">
    <property type="entry name" value="WD40"/>
    <property type="match status" value="1"/>
</dbReference>
<dbReference type="Gene3D" id="3.40.50.300">
    <property type="entry name" value="P-loop containing nucleotide triphosphate hydrolases"/>
    <property type="match status" value="1"/>
</dbReference>
<dbReference type="InterPro" id="IPR020472">
    <property type="entry name" value="WD40_PAC1"/>
</dbReference>
<feature type="repeat" description="WD" evidence="3">
    <location>
        <begin position="767"/>
        <end position="798"/>
    </location>
</feature>
<dbReference type="SUPFAM" id="SSF52540">
    <property type="entry name" value="P-loop containing nucleoside triphosphate hydrolases"/>
    <property type="match status" value="1"/>
</dbReference>
<feature type="repeat" description="WD" evidence="3">
    <location>
        <begin position="809"/>
        <end position="841"/>
    </location>
</feature>
<dbReference type="GO" id="GO:0043531">
    <property type="term" value="F:ADP binding"/>
    <property type="evidence" value="ECO:0007669"/>
    <property type="project" value="InterPro"/>
</dbReference>
<dbReference type="EMBL" id="FNJB01000020">
    <property type="protein sequence ID" value="SDP89045.1"/>
    <property type="molecule type" value="Genomic_DNA"/>
</dbReference>
<sequence length="1158" mass="126885">MTSTRKQAATAAAITLVNIAVAISVNLLTSSWSWLIFVILAVLSSTWVALEARRATPRRASAISSAPPLPATPGAFVPRPELTNQIVRSLLGSKTRKVGITTGLAGAGGFGKTTLAAEVCARQEIREEFSWIDWVTVGQEVRGAALADTINDITERIDGQRPGLTSPEQAGIRLGEALQGKGRSLLVVDDVWSVEQLRPFLSAGRGCTLLVTTRIPDLLPDDAETVEVDQMSHPQARLLVTGGLTGLPETVGEQLLDITGRWPLALGLANATLRRAARDGADVAETADRLLRRLRDLGPAALDVTDAARRDRAVAATLESSLGILGDHRDRFVELAIFPEDTEVPVDLVILFWKKTAGLSAEDAGRLCHELAELSLITWRGNRSSLRLHDVIRTYLRHECGQARLAELHSDLLEAVASTLPGPAVQWWTLPVSAEYLWRTLAYHLDGAGRSTELVELVTAPYWVIGKLRRFGPVAVAEDLALVDTGESRELRRFLDQSGHLLVPSTPDHAVVNALVQRLPYSPYLRRIRRTAESAVMGMPRLVCQRLMPDLPDPALVRVLEGHEGRVRSCVFAPDNSWLMTSARDSIRIWDPESGQLIRLLENPDDGVYTRYIALSPDGRLLASEGADNTIQLWNTATWQHDTVLRGHQDTVDRFCFSADGRTIVSTGDDRTIRMWDVETGKQVRSFKIRQPFDACAYGPGQTLVSLDDSGLKQWDLTTGSHRDLPAEKYAVNRAFAVSHDRNWVALPGTLGVTVHNLTKIGQSPRTLRHHTDLTAAAFSSDGRTLATGSDDGLLVLWCTEKWRPIGQIAAHGSRIEELAFTLDGSVLASAGDDGTVRLWDPGKARIQMPREATSGTGYAIAPSGSWVAVAKAESIVIYDPVSGEVIDEFPKPGYVVKLLAIGDEHLAVDLYDEISISEAGNWKSTRTLRHPTRERATELCSGGHLVCAVDGEGRILLWDTTTWGPPVVLEADETGVRVRKEPLVKSDSVIDRLLRRFKRRTEFARYVSTDVAPDGRMLAVVAGKAVHILSAGTWEPIKVLSFDEEADGATWTPDGRWLVVKVGQTVRYWTTDSWTLSTELTAISDADSATAVAWSPDTSLLATVSDNRTLRIHDGHDWTRLTELRLDGELADCVWLTNRRLVVSGGHGVYWFTYSSG</sequence>
<dbReference type="PROSITE" id="PS00678">
    <property type="entry name" value="WD_REPEATS_1"/>
    <property type="match status" value="1"/>
</dbReference>
<keyword evidence="6" id="KW-1185">Reference proteome</keyword>
<protein>
    <submittedName>
        <fullName evidence="5">WD40 repeat</fullName>
    </submittedName>
</protein>
<dbReference type="InterPro" id="IPR036388">
    <property type="entry name" value="WH-like_DNA-bd_sf"/>
</dbReference>
<dbReference type="OrthoDB" id="414967at2"/>
<evidence type="ECO:0000259" key="4">
    <source>
        <dbReference type="Pfam" id="PF00931"/>
    </source>
</evidence>
<feature type="repeat" description="WD" evidence="3">
    <location>
        <begin position="613"/>
        <end position="635"/>
    </location>
</feature>
<dbReference type="InterPro" id="IPR002182">
    <property type="entry name" value="NB-ARC"/>
</dbReference>
<accession>A0A1H0WEY8</accession>
<dbReference type="SUPFAM" id="SSF50978">
    <property type="entry name" value="WD40 repeat-like"/>
    <property type="match status" value="2"/>
</dbReference>
<dbReference type="Proteomes" id="UP000199651">
    <property type="component" value="Unassembled WGS sequence"/>
</dbReference>
<evidence type="ECO:0000256" key="2">
    <source>
        <dbReference type="ARBA" id="ARBA00022737"/>
    </source>
</evidence>
<dbReference type="Gene3D" id="1.25.40.370">
    <property type="match status" value="1"/>
</dbReference>
<gene>
    <name evidence="5" type="ORF">SAMN05192558_12061</name>
</gene>
<dbReference type="InterPro" id="IPR001680">
    <property type="entry name" value="WD40_rpt"/>
</dbReference>
<evidence type="ECO:0000313" key="5">
    <source>
        <dbReference type="EMBL" id="SDP89045.1"/>
    </source>
</evidence>
<dbReference type="InterPro" id="IPR027417">
    <property type="entry name" value="P-loop_NTPase"/>
</dbReference>
<dbReference type="InterPro" id="IPR019775">
    <property type="entry name" value="WD40_repeat_CS"/>
</dbReference>
<dbReference type="PRINTS" id="PR00364">
    <property type="entry name" value="DISEASERSIST"/>
</dbReference>
<feature type="repeat" description="WD" evidence="3">
    <location>
        <begin position="645"/>
        <end position="686"/>
    </location>
</feature>
<dbReference type="PANTHER" id="PTHR22847">
    <property type="entry name" value="WD40 REPEAT PROTEIN"/>
    <property type="match status" value="1"/>
</dbReference>
<proteinExistence type="predicted"/>
<dbReference type="STRING" id="504798.SAMN05421871_107186"/>
<dbReference type="GO" id="GO:0005829">
    <property type="term" value="C:cytosol"/>
    <property type="evidence" value="ECO:0007669"/>
    <property type="project" value="UniProtKB-ARBA"/>
</dbReference>
<dbReference type="Gene3D" id="1.10.10.10">
    <property type="entry name" value="Winged helix-like DNA-binding domain superfamily/Winged helix DNA-binding domain"/>
    <property type="match status" value="1"/>
</dbReference>
<dbReference type="PANTHER" id="PTHR22847:SF637">
    <property type="entry name" value="WD REPEAT DOMAIN 5B"/>
    <property type="match status" value="1"/>
</dbReference>
<evidence type="ECO:0000256" key="3">
    <source>
        <dbReference type="PROSITE-ProRule" id="PRU00221"/>
    </source>
</evidence>
<feature type="domain" description="NB-ARC" evidence="4">
    <location>
        <begin position="84"/>
        <end position="217"/>
    </location>
</feature>
<dbReference type="InterPro" id="IPR036322">
    <property type="entry name" value="WD40_repeat_dom_sf"/>
</dbReference>
<dbReference type="Gene3D" id="2.130.10.10">
    <property type="entry name" value="YVTN repeat-like/Quinoprotein amine dehydrogenase"/>
    <property type="match status" value="3"/>
</dbReference>
<dbReference type="AlphaFoldDB" id="A0A1H0WEY8"/>
<dbReference type="PROSITE" id="PS50294">
    <property type="entry name" value="WD_REPEATS_REGION"/>
    <property type="match status" value="3"/>
</dbReference>
<evidence type="ECO:0000313" key="6">
    <source>
        <dbReference type="Proteomes" id="UP000199651"/>
    </source>
</evidence>